<dbReference type="Pfam" id="PF07510">
    <property type="entry name" value="GmrSD_C"/>
    <property type="match status" value="1"/>
</dbReference>
<accession>A0A511J831</accession>
<protein>
    <recommendedName>
        <fullName evidence="1">GmrSD restriction endonucleases C-terminal domain-containing protein</fullName>
    </recommendedName>
</protein>
<evidence type="ECO:0000313" key="3">
    <source>
        <dbReference type="Proteomes" id="UP000321720"/>
    </source>
</evidence>
<dbReference type="InterPro" id="IPR011089">
    <property type="entry name" value="GmrSD_C"/>
</dbReference>
<dbReference type="PANTHER" id="PTHR24094">
    <property type="entry name" value="SECRETED PROTEIN"/>
    <property type="match status" value="1"/>
</dbReference>
<dbReference type="PANTHER" id="PTHR24094:SF15">
    <property type="entry name" value="AMP-DEPENDENT SYNTHETASE_LIGASE DOMAIN-CONTAINING PROTEIN-RELATED"/>
    <property type="match status" value="1"/>
</dbReference>
<keyword evidence="3" id="KW-1185">Reference proteome</keyword>
<sequence length="235" mass="24681">MHGGRMGGRVGGRLVWVLVAAVCLALGLGAPALGRVQASARHPVTVADRDAALVALATLRVRGPDEHADAYERSEFGTAWADVDRNGCDTRQDVLRRDLVAVTLDPADACVVLSGSLADPYTGRTIPFLRGERSADVQIDHVVALADAWASGAAQWSPDRRERFANDPANLLAVDGPANEDKGASDAAQWLPPDPGYGCVYAVRQVRVKAAYGLSVASDERAALAAAIGSCTVTR</sequence>
<comment type="caution">
    <text evidence="2">The sequence shown here is derived from an EMBL/GenBank/DDBJ whole genome shotgun (WGS) entry which is preliminary data.</text>
</comment>
<evidence type="ECO:0000313" key="2">
    <source>
        <dbReference type="EMBL" id="GEL94160.1"/>
    </source>
</evidence>
<reference evidence="2 3" key="1">
    <citation type="submission" date="2019-07" db="EMBL/GenBank/DDBJ databases">
        <title>Whole genome shotgun sequence of Cellulomonas composti NBRC 100758.</title>
        <authorList>
            <person name="Hosoyama A."/>
            <person name="Uohara A."/>
            <person name="Ohji S."/>
            <person name="Ichikawa N."/>
        </authorList>
    </citation>
    <scope>NUCLEOTIDE SEQUENCE [LARGE SCALE GENOMIC DNA]</scope>
    <source>
        <strain evidence="2 3">NBRC 100758</strain>
    </source>
</reference>
<gene>
    <name evidence="2" type="ORF">CCO02nite_08180</name>
</gene>
<evidence type="ECO:0000259" key="1">
    <source>
        <dbReference type="Pfam" id="PF07510"/>
    </source>
</evidence>
<feature type="domain" description="GmrSD restriction endonucleases C-terminal" evidence="1">
    <location>
        <begin position="89"/>
        <end position="226"/>
    </location>
</feature>
<proteinExistence type="predicted"/>
<organism evidence="2 3">
    <name type="scientific">Cellulomonas composti</name>
    <dbReference type="NCBI Taxonomy" id="266130"/>
    <lineage>
        <taxon>Bacteria</taxon>
        <taxon>Bacillati</taxon>
        <taxon>Actinomycetota</taxon>
        <taxon>Actinomycetes</taxon>
        <taxon>Micrococcales</taxon>
        <taxon>Cellulomonadaceae</taxon>
        <taxon>Cellulomonas</taxon>
    </lineage>
</organism>
<dbReference type="Proteomes" id="UP000321720">
    <property type="component" value="Unassembled WGS sequence"/>
</dbReference>
<dbReference type="EMBL" id="BJWG01000002">
    <property type="protein sequence ID" value="GEL94160.1"/>
    <property type="molecule type" value="Genomic_DNA"/>
</dbReference>
<dbReference type="RefSeq" id="WP_246117328.1">
    <property type="nucleotide sequence ID" value="NZ_BJWG01000002.1"/>
</dbReference>
<dbReference type="AlphaFoldDB" id="A0A511J831"/>
<name>A0A511J831_9CELL</name>